<comment type="caution">
    <text evidence="1">The sequence shown here is derived from an EMBL/GenBank/DDBJ whole genome shotgun (WGS) entry which is preliminary data.</text>
</comment>
<organism evidence="1 2">
    <name type="scientific">Chelatococcus asaccharovorans</name>
    <dbReference type="NCBI Taxonomy" id="28210"/>
    <lineage>
        <taxon>Bacteria</taxon>
        <taxon>Pseudomonadati</taxon>
        <taxon>Pseudomonadota</taxon>
        <taxon>Alphaproteobacteria</taxon>
        <taxon>Hyphomicrobiales</taxon>
        <taxon>Chelatococcaceae</taxon>
        <taxon>Chelatococcus</taxon>
    </lineage>
</organism>
<sequence>MRFYHILAVLLGSLIIQPFGAFARECPAVSTKASPVDAAIQRPFGYRMHPILGKAVLHPALVFSTRAGLAVRAMQGGRLIKFEAAPDGGGFIWIRHSDGTELRYGPLLASALRFGACVAAGAWLGETMPAPLTLTMRRKGHWVDPKRWLEGAP</sequence>
<protein>
    <submittedName>
        <fullName evidence="1">Peptidase M23-like protein</fullName>
    </submittedName>
</protein>
<dbReference type="AlphaFoldDB" id="A0A2V3TRE7"/>
<dbReference type="OrthoDB" id="8442467at2"/>
<reference evidence="1 2" key="1">
    <citation type="submission" date="2018-05" db="EMBL/GenBank/DDBJ databases">
        <title>Genomic Encyclopedia of Type Strains, Phase IV (KMG-IV): sequencing the most valuable type-strain genomes for metagenomic binning, comparative biology and taxonomic classification.</title>
        <authorList>
            <person name="Goeker M."/>
        </authorList>
    </citation>
    <scope>NUCLEOTIDE SEQUENCE [LARGE SCALE GENOMIC DNA]</scope>
    <source>
        <strain evidence="1 2">DSM 6462</strain>
    </source>
</reference>
<dbReference type="RefSeq" id="WP_068184951.1">
    <property type="nucleotide sequence ID" value="NZ_JAHBRY010000004.1"/>
</dbReference>
<evidence type="ECO:0000313" key="2">
    <source>
        <dbReference type="Proteomes" id="UP000248021"/>
    </source>
</evidence>
<dbReference type="Proteomes" id="UP000248021">
    <property type="component" value="Unassembled WGS sequence"/>
</dbReference>
<dbReference type="CDD" id="cd12797">
    <property type="entry name" value="M23_peptidase"/>
    <property type="match status" value="1"/>
</dbReference>
<dbReference type="EMBL" id="QJJK01000021">
    <property type="protein sequence ID" value="PXW51170.1"/>
    <property type="molecule type" value="Genomic_DNA"/>
</dbReference>
<name>A0A2V3TRE7_9HYPH</name>
<accession>A0A2V3TRE7</accession>
<gene>
    <name evidence="1" type="ORF">C7450_12161</name>
</gene>
<dbReference type="Gene3D" id="2.70.70.10">
    <property type="entry name" value="Glucose Permease (Domain IIA)"/>
    <property type="match status" value="1"/>
</dbReference>
<proteinExistence type="predicted"/>
<dbReference type="InterPro" id="IPR011055">
    <property type="entry name" value="Dup_hybrid_motif"/>
</dbReference>
<evidence type="ECO:0000313" key="1">
    <source>
        <dbReference type="EMBL" id="PXW51170.1"/>
    </source>
</evidence>
<keyword evidence="2" id="KW-1185">Reference proteome</keyword>
<dbReference type="SUPFAM" id="SSF51261">
    <property type="entry name" value="Duplicated hybrid motif"/>
    <property type="match status" value="1"/>
</dbReference>